<keyword evidence="4" id="KW-0333">Golgi apparatus</keyword>
<dbReference type="SUPFAM" id="SSF48464">
    <property type="entry name" value="ENTH/VHS domain"/>
    <property type="match status" value="1"/>
</dbReference>
<dbReference type="Gene3D" id="1.20.5.170">
    <property type="match status" value="1"/>
</dbReference>
<evidence type="ECO:0000259" key="8">
    <source>
        <dbReference type="PROSITE" id="PS50180"/>
    </source>
</evidence>
<dbReference type="InterPro" id="IPR041198">
    <property type="entry name" value="GGA_N-GAT"/>
</dbReference>
<feature type="region of interest" description="Disordered" evidence="6">
    <location>
        <begin position="1"/>
        <end position="29"/>
    </location>
</feature>
<dbReference type="PANTHER" id="PTHR47180:SF1">
    <property type="entry name" value="ADP-RIBOSYLATION FACTOR-BINDING PROTEIN GGA1-RELATED"/>
    <property type="match status" value="1"/>
</dbReference>
<dbReference type="Pfam" id="PF02883">
    <property type="entry name" value="Alpha_adaptinC2"/>
    <property type="match status" value="1"/>
</dbReference>
<dbReference type="Pfam" id="PF03127">
    <property type="entry name" value="GAT"/>
    <property type="match status" value="1"/>
</dbReference>
<evidence type="ECO:0000256" key="6">
    <source>
        <dbReference type="SAM" id="MobiDB-lite"/>
    </source>
</evidence>
<gene>
    <name evidence="10" type="ORF">NADFUDRAFT_83180</name>
</gene>
<dbReference type="SUPFAM" id="SSF89009">
    <property type="entry name" value="GAT-like domain"/>
    <property type="match status" value="1"/>
</dbReference>
<dbReference type="PROSITE" id="PS50180">
    <property type="entry name" value="GAE"/>
    <property type="match status" value="1"/>
</dbReference>
<dbReference type="InterPro" id="IPR002014">
    <property type="entry name" value="VHS_dom"/>
</dbReference>
<feature type="compositionally biased region" description="Basic and acidic residues" evidence="6">
    <location>
        <begin position="1"/>
        <end position="11"/>
    </location>
</feature>
<dbReference type="GO" id="GO:0035091">
    <property type="term" value="F:phosphatidylinositol binding"/>
    <property type="evidence" value="ECO:0007669"/>
    <property type="project" value="InterPro"/>
</dbReference>
<sequence>MSRLQEYHDDPVGSDASSNQSNMSSDYLNRFRADDDSMYPVRAPAVPPGFGSTPGFSAEPAKDKNAKLNRLIAKAVSLIYHEPNLAINLEVADYINKKKGSFVHDAATNIVEKINNGNSHTAVLAVALLDICVKNCGYPFHLQISRKDFLNQLVKCFPYHAPSEYTKVQFLILELLQEWVETICKTASYKNDLIAIVQIHNYLAAKGYVFPKINLTEAAVLNQPDDNLKTINELKKEETEVQQAKLQELIRSGRPEDLREANKLMKILAGFQNTDNDKDSYREKYKQIIEQIKNKSELLYEMLQVVSTPEELHDNEIIKELLVSVKSTKPKLEKIISESAQNTNEDSTEYQTCQDLMNSINLIIQRHDLIKQGDMTSANLISDSLIDFGDSTAPSPTDQSSIKNHDKDDSGTDIFGSPQTKLDIPLSSKPSTHLEDLLDGLNFNQSNDSVREQPLMSPTVTVKPDSQKAVTSMVQGPHQIILDTPDRLKITVFFSRLSEKQVALVFKFENNSILSLTTDVNFQLSLPRSLSVNLEPISQDKVEPFSSTPVTQRAVVSGVDPDHEVKFKWKVSYQVDETPVEVNGMVKGLKPF</sequence>
<dbReference type="SMART" id="SM00809">
    <property type="entry name" value="Alpha_adaptinC2"/>
    <property type="match status" value="1"/>
</dbReference>
<feature type="compositionally biased region" description="Polar residues" evidence="6">
    <location>
        <begin position="392"/>
        <end position="402"/>
    </location>
</feature>
<comment type="subcellular location">
    <subcellularLocation>
        <location evidence="1">Golgi apparatus</location>
        <location evidence="1">trans-Golgi network</location>
    </subcellularLocation>
</comment>
<evidence type="ECO:0000256" key="3">
    <source>
        <dbReference type="ARBA" id="ARBA00022927"/>
    </source>
</evidence>
<dbReference type="SMART" id="SM00288">
    <property type="entry name" value="VHS"/>
    <property type="match status" value="1"/>
</dbReference>
<reference evidence="10 11" key="1">
    <citation type="journal article" date="2016" name="Proc. Natl. Acad. Sci. U.S.A.">
        <title>Comparative genomics of biotechnologically important yeasts.</title>
        <authorList>
            <person name="Riley R."/>
            <person name="Haridas S."/>
            <person name="Wolfe K.H."/>
            <person name="Lopes M.R."/>
            <person name="Hittinger C.T."/>
            <person name="Goeker M."/>
            <person name="Salamov A.A."/>
            <person name="Wisecaver J.H."/>
            <person name="Long T.M."/>
            <person name="Calvey C.H."/>
            <person name="Aerts A.L."/>
            <person name="Barry K.W."/>
            <person name="Choi C."/>
            <person name="Clum A."/>
            <person name="Coughlan A.Y."/>
            <person name="Deshpande S."/>
            <person name="Douglass A.P."/>
            <person name="Hanson S.J."/>
            <person name="Klenk H.-P."/>
            <person name="LaButti K.M."/>
            <person name="Lapidus A."/>
            <person name="Lindquist E.A."/>
            <person name="Lipzen A.M."/>
            <person name="Meier-Kolthoff J.P."/>
            <person name="Ohm R.A."/>
            <person name="Otillar R.P."/>
            <person name="Pangilinan J.L."/>
            <person name="Peng Y."/>
            <person name="Rokas A."/>
            <person name="Rosa C.A."/>
            <person name="Scheuner C."/>
            <person name="Sibirny A.A."/>
            <person name="Slot J.C."/>
            <person name="Stielow J.B."/>
            <person name="Sun H."/>
            <person name="Kurtzman C.P."/>
            <person name="Blackwell M."/>
            <person name="Grigoriev I.V."/>
            <person name="Jeffries T.W."/>
        </authorList>
    </citation>
    <scope>NUCLEOTIDE SEQUENCE [LARGE SCALE GENOMIC DNA]</scope>
    <source>
        <strain evidence="10 11">DSM 6958</strain>
    </source>
</reference>
<dbReference type="GO" id="GO:0005802">
    <property type="term" value="C:trans-Golgi network"/>
    <property type="evidence" value="ECO:0007669"/>
    <property type="project" value="TreeGrafter"/>
</dbReference>
<dbReference type="GO" id="GO:0043328">
    <property type="term" value="P:protein transport to vacuole involved in ubiquitin-dependent protein catabolic process via the multivesicular body sorting pathway"/>
    <property type="evidence" value="ECO:0007669"/>
    <property type="project" value="TreeGrafter"/>
</dbReference>
<name>A0A1E3PI60_9ASCO</name>
<evidence type="ECO:0000259" key="7">
    <source>
        <dbReference type="PROSITE" id="PS50179"/>
    </source>
</evidence>
<dbReference type="FunFam" id="1.25.40.90:FF:000008">
    <property type="entry name" value="VHS domain protein"/>
    <property type="match status" value="1"/>
</dbReference>
<dbReference type="Gene3D" id="1.20.58.160">
    <property type="match status" value="1"/>
</dbReference>
<dbReference type="PROSITE" id="PS50909">
    <property type="entry name" value="GAT"/>
    <property type="match status" value="1"/>
</dbReference>
<feature type="domain" description="VHS" evidence="7">
    <location>
        <begin position="75"/>
        <end position="211"/>
    </location>
</feature>
<feature type="domain" description="GAE" evidence="8">
    <location>
        <begin position="475"/>
        <end position="590"/>
    </location>
</feature>
<protein>
    <submittedName>
        <fullName evidence="10">VHS-domain-containing protein</fullName>
    </submittedName>
</protein>
<dbReference type="PANTHER" id="PTHR47180">
    <property type="entry name" value="ADP-RIBOSYLATION FACTOR-BINDING PROTEIN GGA1-RELATED"/>
    <property type="match status" value="1"/>
</dbReference>
<feature type="compositionally biased region" description="Low complexity" evidence="6">
    <location>
        <begin position="14"/>
        <end position="26"/>
    </location>
</feature>
<evidence type="ECO:0000256" key="1">
    <source>
        <dbReference type="ARBA" id="ARBA00004601"/>
    </source>
</evidence>
<evidence type="ECO:0000256" key="4">
    <source>
        <dbReference type="ARBA" id="ARBA00023034"/>
    </source>
</evidence>
<dbReference type="AlphaFoldDB" id="A0A1E3PI60"/>
<dbReference type="GO" id="GO:0006895">
    <property type="term" value="P:Golgi to endosome transport"/>
    <property type="evidence" value="ECO:0007669"/>
    <property type="project" value="TreeGrafter"/>
</dbReference>
<comment type="function">
    <text evidence="5">May play a role in the regulation of membrane traffic through the trans-Golgi network.</text>
</comment>
<dbReference type="InterPro" id="IPR038425">
    <property type="entry name" value="GAT_sf"/>
</dbReference>
<evidence type="ECO:0000256" key="5">
    <source>
        <dbReference type="ARBA" id="ARBA00053552"/>
    </source>
</evidence>
<evidence type="ECO:0000259" key="9">
    <source>
        <dbReference type="PROSITE" id="PS50909"/>
    </source>
</evidence>
<accession>A0A1E3PI60</accession>
<dbReference type="InterPro" id="IPR008152">
    <property type="entry name" value="Clathrin_a/b/g-adaptin_app_Ig"/>
</dbReference>
<evidence type="ECO:0000313" key="11">
    <source>
        <dbReference type="Proteomes" id="UP000095009"/>
    </source>
</evidence>
<keyword evidence="3" id="KW-0653">Protein transport</keyword>
<keyword evidence="11" id="KW-1185">Reference proteome</keyword>
<organism evidence="10 11">
    <name type="scientific">Nadsonia fulvescens var. elongata DSM 6958</name>
    <dbReference type="NCBI Taxonomy" id="857566"/>
    <lineage>
        <taxon>Eukaryota</taxon>
        <taxon>Fungi</taxon>
        <taxon>Dikarya</taxon>
        <taxon>Ascomycota</taxon>
        <taxon>Saccharomycotina</taxon>
        <taxon>Dipodascomycetes</taxon>
        <taxon>Dipodascales</taxon>
        <taxon>Dipodascales incertae sedis</taxon>
        <taxon>Nadsonia</taxon>
    </lineage>
</organism>
<dbReference type="Pfam" id="PF00790">
    <property type="entry name" value="VHS"/>
    <property type="match status" value="1"/>
</dbReference>
<keyword evidence="2" id="KW-0813">Transport</keyword>
<dbReference type="GO" id="GO:0006896">
    <property type="term" value="P:Golgi to vacuole transport"/>
    <property type="evidence" value="ECO:0007669"/>
    <property type="project" value="UniProtKB-ARBA"/>
</dbReference>
<evidence type="ECO:0000313" key="10">
    <source>
        <dbReference type="EMBL" id="ODQ65099.1"/>
    </source>
</evidence>
<dbReference type="PROSITE" id="PS50179">
    <property type="entry name" value="VHS"/>
    <property type="match status" value="1"/>
</dbReference>
<dbReference type="InterPro" id="IPR013041">
    <property type="entry name" value="Clathrin_app_Ig-like_sf"/>
</dbReference>
<evidence type="ECO:0000256" key="2">
    <source>
        <dbReference type="ARBA" id="ARBA00022448"/>
    </source>
</evidence>
<dbReference type="GO" id="GO:0043130">
    <property type="term" value="F:ubiquitin binding"/>
    <property type="evidence" value="ECO:0007669"/>
    <property type="project" value="InterPro"/>
</dbReference>
<dbReference type="GO" id="GO:0005829">
    <property type="term" value="C:cytosol"/>
    <property type="evidence" value="ECO:0007669"/>
    <property type="project" value="GOC"/>
</dbReference>
<dbReference type="InterPro" id="IPR008153">
    <property type="entry name" value="GAE_dom"/>
</dbReference>
<dbReference type="Proteomes" id="UP000095009">
    <property type="component" value="Unassembled WGS sequence"/>
</dbReference>
<dbReference type="OrthoDB" id="2018246at2759"/>
<dbReference type="STRING" id="857566.A0A1E3PI60"/>
<dbReference type="InterPro" id="IPR004152">
    <property type="entry name" value="GAT_dom"/>
</dbReference>
<proteinExistence type="predicted"/>
<dbReference type="Pfam" id="PF18308">
    <property type="entry name" value="GGA_N-GAT"/>
    <property type="match status" value="1"/>
</dbReference>
<dbReference type="EMBL" id="KV454410">
    <property type="protein sequence ID" value="ODQ65099.1"/>
    <property type="molecule type" value="Genomic_DNA"/>
</dbReference>
<dbReference type="SUPFAM" id="SSF49348">
    <property type="entry name" value="Clathrin adaptor appendage domain"/>
    <property type="match status" value="1"/>
</dbReference>
<feature type="region of interest" description="Disordered" evidence="6">
    <location>
        <begin position="391"/>
        <end position="422"/>
    </location>
</feature>
<feature type="domain" description="GAT" evidence="9">
    <location>
        <begin position="239"/>
        <end position="372"/>
    </location>
</feature>
<dbReference type="InterPro" id="IPR008942">
    <property type="entry name" value="ENTH_VHS"/>
</dbReference>
<dbReference type="Gene3D" id="1.25.40.90">
    <property type="match status" value="1"/>
</dbReference>
<dbReference type="Gene3D" id="2.60.40.1230">
    <property type="match status" value="1"/>
</dbReference>
<dbReference type="InterPro" id="IPR052653">
    <property type="entry name" value="ARF-binding"/>
</dbReference>